<name>A0A1M2W360_TRAPU</name>
<evidence type="ECO:0000259" key="2">
    <source>
        <dbReference type="Pfam" id="PF06985"/>
    </source>
</evidence>
<evidence type="ECO:0000256" key="1">
    <source>
        <dbReference type="SAM" id="MobiDB-lite"/>
    </source>
</evidence>
<reference evidence="3 4" key="1">
    <citation type="submission" date="2016-10" db="EMBL/GenBank/DDBJ databases">
        <title>Genome sequence of the basidiomycete white-rot fungus Trametes pubescens.</title>
        <authorList>
            <person name="Makela M.R."/>
            <person name="Granchi Z."/>
            <person name="Peng M."/>
            <person name="De Vries R.P."/>
            <person name="Grigoriev I."/>
            <person name="Riley R."/>
            <person name="Hilden K."/>
        </authorList>
    </citation>
    <scope>NUCLEOTIDE SEQUENCE [LARGE SCALE GENOMIC DNA]</scope>
    <source>
        <strain evidence="3 4">FBCC735</strain>
    </source>
</reference>
<dbReference type="InterPro" id="IPR010730">
    <property type="entry name" value="HET"/>
</dbReference>
<gene>
    <name evidence="3" type="ORF">TRAPUB_9139</name>
</gene>
<dbReference type="OMA" id="WDRESAF"/>
<evidence type="ECO:0000313" key="4">
    <source>
        <dbReference type="Proteomes" id="UP000184267"/>
    </source>
</evidence>
<evidence type="ECO:0000313" key="3">
    <source>
        <dbReference type="EMBL" id="OJT14279.1"/>
    </source>
</evidence>
<organism evidence="3 4">
    <name type="scientific">Trametes pubescens</name>
    <name type="common">White-rot fungus</name>
    <dbReference type="NCBI Taxonomy" id="154538"/>
    <lineage>
        <taxon>Eukaryota</taxon>
        <taxon>Fungi</taxon>
        <taxon>Dikarya</taxon>
        <taxon>Basidiomycota</taxon>
        <taxon>Agaricomycotina</taxon>
        <taxon>Agaricomycetes</taxon>
        <taxon>Polyporales</taxon>
        <taxon>Polyporaceae</taxon>
        <taxon>Trametes</taxon>
    </lineage>
</organism>
<dbReference type="OrthoDB" id="5125733at2759"/>
<feature type="domain" description="Heterokaryon incompatibility" evidence="2">
    <location>
        <begin position="249"/>
        <end position="443"/>
    </location>
</feature>
<keyword evidence="4" id="KW-1185">Reference proteome</keyword>
<dbReference type="EMBL" id="MNAD01000308">
    <property type="protein sequence ID" value="OJT14279.1"/>
    <property type="molecule type" value="Genomic_DNA"/>
</dbReference>
<sequence>MGAVLSKFPDPLCGSRRRSCVRAPSPIVQTPPPAPSAQAPPPAPPVQTLPPRPSSVCQECWEGPFAMQFGLPYRSLCPDEPMEDVPGRGYWCSTSWAKLESRSTEGCVWCRFMLVILREEAEYYQRDDPIEIKVFGDTDADMNNAQRVKLMAFRKHLFDPVILFEGYIHTTADDPVAPNILLRSPILDVGSTRAMDLARNDIEDCAREHGGECKALWALPDPLLPTRLVDCHDPAKPRLVSTAGQRGRYLALSYAWGEDQPYKTTTARVLEYEQGINVSLLPKTIQDAIRITHALKFKYLWADTLCIIQDSQQDKLHELERMHHIYQYAFLTIIASSAAKVSEGFLHDRPPPPQIDSGDHQHDGKPTFQVPFIRYTPSVPSETDFANRTASAQVGTVSISTKSLSAEFCQPALLPGRGSSWSWPFSYSYNQGQTTKRGWCMQEDLLSARALIFDPMRLQFRCPTSIQGVGSPASRTYNTMQIPSLCFLGDPSALPPADFMQTIWRDLVSDYSGRAISDPLDKLVACAAIAEHFHRVFNTDYLAGMWLNTLVSDLLWLKHPSALGTAIHRPAEKNAPSWSWAAVDWKVHWSSGSDMTWEEENFEVAEVVRCKVTPLYPRLPFGRVKDGILVLRAAFFQCQLSPEALHPDPSGDKSSTHGTYRMVLQSVQRPWRQTGDSKREANLNGDEAVGAEGTLCGDAEVDYDADDGAGRIEKLWAIPIQRDIWSDLDGRDIGRMSGLVVARALAPQLEVGEPVYRRVGTFKSLLYRPERGRRTQLSHQESENFIRALKERQYPMVDITLV</sequence>
<dbReference type="PANTHER" id="PTHR33112">
    <property type="entry name" value="DOMAIN PROTEIN, PUTATIVE-RELATED"/>
    <property type="match status" value="1"/>
</dbReference>
<protein>
    <recommendedName>
        <fullName evidence="2">Heterokaryon incompatibility domain-containing protein</fullName>
    </recommendedName>
</protein>
<comment type="caution">
    <text evidence="3">The sequence shown here is derived from an EMBL/GenBank/DDBJ whole genome shotgun (WGS) entry which is preliminary data.</text>
</comment>
<accession>A0A1M2W360</accession>
<dbReference type="PANTHER" id="PTHR33112:SF16">
    <property type="entry name" value="HETEROKARYON INCOMPATIBILITY DOMAIN-CONTAINING PROTEIN"/>
    <property type="match status" value="1"/>
</dbReference>
<feature type="compositionally biased region" description="Pro residues" evidence="1">
    <location>
        <begin position="29"/>
        <end position="50"/>
    </location>
</feature>
<dbReference type="STRING" id="154538.A0A1M2W360"/>
<dbReference type="Pfam" id="PF06985">
    <property type="entry name" value="HET"/>
    <property type="match status" value="1"/>
</dbReference>
<dbReference type="AlphaFoldDB" id="A0A1M2W360"/>
<feature type="region of interest" description="Disordered" evidence="1">
    <location>
        <begin position="23"/>
        <end position="50"/>
    </location>
</feature>
<dbReference type="Proteomes" id="UP000184267">
    <property type="component" value="Unassembled WGS sequence"/>
</dbReference>
<proteinExistence type="predicted"/>